<evidence type="ECO:0000256" key="1">
    <source>
        <dbReference type="SAM" id="MobiDB-lite"/>
    </source>
</evidence>
<dbReference type="EMBL" id="DF973192">
    <property type="protein sequence ID" value="GAU18995.1"/>
    <property type="molecule type" value="Genomic_DNA"/>
</dbReference>
<proteinExistence type="predicted"/>
<gene>
    <name evidence="2" type="ORF">TSUD_193330</name>
</gene>
<reference evidence="3" key="1">
    <citation type="journal article" date="2017" name="Front. Plant Sci.">
        <title>Climate Clever Clovers: New Paradigm to Reduce the Environmental Footprint of Ruminants by Breeding Low Methanogenic Forages Utilizing Haplotype Variation.</title>
        <authorList>
            <person name="Kaur P."/>
            <person name="Appels R."/>
            <person name="Bayer P.E."/>
            <person name="Keeble-Gagnere G."/>
            <person name="Wang J."/>
            <person name="Hirakawa H."/>
            <person name="Shirasawa K."/>
            <person name="Vercoe P."/>
            <person name="Stefanova K."/>
            <person name="Durmic Z."/>
            <person name="Nichols P."/>
            <person name="Revell C."/>
            <person name="Isobe S.N."/>
            <person name="Edwards D."/>
            <person name="Erskine W."/>
        </authorList>
    </citation>
    <scope>NUCLEOTIDE SEQUENCE [LARGE SCALE GENOMIC DNA]</scope>
    <source>
        <strain evidence="3">cv. Daliak</strain>
    </source>
</reference>
<dbReference type="AlphaFoldDB" id="A0A2Z6MRZ8"/>
<keyword evidence="3" id="KW-1185">Reference proteome</keyword>
<feature type="region of interest" description="Disordered" evidence="1">
    <location>
        <begin position="84"/>
        <end position="168"/>
    </location>
</feature>
<evidence type="ECO:0000313" key="3">
    <source>
        <dbReference type="Proteomes" id="UP000242715"/>
    </source>
</evidence>
<dbReference type="Proteomes" id="UP000242715">
    <property type="component" value="Unassembled WGS sequence"/>
</dbReference>
<evidence type="ECO:0000313" key="2">
    <source>
        <dbReference type="EMBL" id="GAU18995.1"/>
    </source>
</evidence>
<organism evidence="2 3">
    <name type="scientific">Trifolium subterraneum</name>
    <name type="common">Subterranean clover</name>
    <dbReference type="NCBI Taxonomy" id="3900"/>
    <lineage>
        <taxon>Eukaryota</taxon>
        <taxon>Viridiplantae</taxon>
        <taxon>Streptophyta</taxon>
        <taxon>Embryophyta</taxon>
        <taxon>Tracheophyta</taxon>
        <taxon>Spermatophyta</taxon>
        <taxon>Magnoliopsida</taxon>
        <taxon>eudicotyledons</taxon>
        <taxon>Gunneridae</taxon>
        <taxon>Pentapetalae</taxon>
        <taxon>rosids</taxon>
        <taxon>fabids</taxon>
        <taxon>Fabales</taxon>
        <taxon>Fabaceae</taxon>
        <taxon>Papilionoideae</taxon>
        <taxon>50 kb inversion clade</taxon>
        <taxon>NPAAA clade</taxon>
        <taxon>Hologalegina</taxon>
        <taxon>IRL clade</taxon>
        <taxon>Trifolieae</taxon>
        <taxon>Trifolium</taxon>
    </lineage>
</organism>
<protein>
    <submittedName>
        <fullName evidence="2">Uncharacterized protein</fullName>
    </submittedName>
</protein>
<feature type="compositionally biased region" description="Basic and acidic residues" evidence="1">
    <location>
        <begin position="134"/>
        <end position="144"/>
    </location>
</feature>
<accession>A0A2Z6MRZ8</accession>
<name>A0A2Z6MRZ8_TRISU</name>
<feature type="region of interest" description="Disordered" evidence="1">
    <location>
        <begin position="24"/>
        <end position="62"/>
    </location>
</feature>
<sequence length="168" mass="18092">MVSKTVGISKVGIGLATEVGNHISTRSDEHNGAEARSVLQRKKEKSGDDTEANLGPKGLGSMEGVRVGDIVVHIGAHQEKVASKMVQEEESAPNARTLPDEEGCEEEVEHNIHKPIPKGDFYEVTTILSTESPRGNEYREEKSGDSPPSSGVVARPISPERIPIEVKC</sequence>